<dbReference type="PANTHER" id="PTHR35807">
    <property type="entry name" value="TRANSCRIPTIONAL REGULATOR REDD-RELATED"/>
    <property type="match status" value="1"/>
</dbReference>
<evidence type="ECO:0000259" key="1">
    <source>
        <dbReference type="SMART" id="SM01043"/>
    </source>
</evidence>
<protein>
    <submittedName>
        <fullName evidence="2">Bacterial transcriptional activator domain-containing protein</fullName>
    </submittedName>
</protein>
<comment type="caution">
    <text evidence="2">The sequence shown here is derived from an EMBL/GenBank/DDBJ whole genome shotgun (WGS) entry which is preliminary data.</text>
</comment>
<dbReference type="InterPro" id="IPR011990">
    <property type="entry name" value="TPR-like_helical_dom_sf"/>
</dbReference>
<accession>A0ABT1SDB9</accession>
<sequence>MYKIYTFGDFDIKYNDESILDTKGYQYRMLALFKYFITFNEKKLLPESIIEDLWADNEFHDPKNVLRTQISRLRRMINLDDKNLKQFYRIEHSNGYYVFKTNDNCVLDVQLFKELIDEGNSLKENDPQRSLSLLKKGLKLYRGEYLREIEYEEWIVPIRNRYRRLYLQGLFNYIELLKQKKMNEEIIKTCEEAIQYEPYDEVLHMYFIEALTEVGEKRYAISHYEYITSRLYSHIGIKPSLKMKMLYKKIQLDEENLKDDINLSKIDEELKEDYGNTGALICEPYYFKFLYNLEARKKSRNMKDNKFLGILTIENRGYLSTDEEDRKEAMRTLEEIVYNNLRKGDVLSKLNSSQLVSLLYDIEEKSLNIIVNRLQKKFQERCKNKNVILKIRFKSL</sequence>
<dbReference type="InterPro" id="IPR051677">
    <property type="entry name" value="AfsR-DnrI-RedD_regulator"/>
</dbReference>
<dbReference type="InterPro" id="IPR016032">
    <property type="entry name" value="Sig_transdc_resp-reg_C-effctor"/>
</dbReference>
<dbReference type="InterPro" id="IPR005158">
    <property type="entry name" value="BTAD"/>
</dbReference>
<organism evidence="2 3">
    <name type="scientific">Tissierella carlieri</name>
    <dbReference type="NCBI Taxonomy" id="689904"/>
    <lineage>
        <taxon>Bacteria</taxon>
        <taxon>Bacillati</taxon>
        <taxon>Bacillota</taxon>
        <taxon>Tissierellia</taxon>
        <taxon>Tissierellales</taxon>
        <taxon>Tissierellaceae</taxon>
        <taxon>Tissierella</taxon>
    </lineage>
</organism>
<gene>
    <name evidence="2" type="ORF">NE686_15340</name>
</gene>
<dbReference type="InterPro" id="IPR036388">
    <property type="entry name" value="WH-like_DNA-bd_sf"/>
</dbReference>
<dbReference type="Gene3D" id="1.10.10.10">
    <property type="entry name" value="Winged helix-like DNA-binding domain superfamily/Winged helix DNA-binding domain"/>
    <property type="match status" value="1"/>
</dbReference>
<evidence type="ECO:0000313" key="2">
    <source>
        <dbReference type="EMBL" id="MCQ4924474.1"/>
    </source>
</evidence>
<dbReference type="PANTHER" id="PTHR35807:SF2">
    <property type="entry name" value="TRANSCRIPTIONAL ACTIVATOR DOMAIN"/>
    <property type="match status" value="1"/>
</dbReference>
<dbReference type="SUPFAM" id="SSF48452">
    <property type="entry name" value="TPR-like"/>
    <property type="match status" value="1"/>
</dbReference>
<dbReference type="RefSeq" id="WP_256312221.1">
    <property type="nucleotide sequence ID" value="NZ_JANGAC010000013.1"/>
</dbReference>
<evidence type="ECO:0000313" key="3">
    <source>
        <dbReference type="Proteomes" id="UP001524478"/>
    </source>
</evidence>
<feature type="domain" description="Bacterial transcriptional activator" evidence="1">
    <location>
        <begin position="107"/>
        <end position="251"/>
    </location>
</feature>
<dbReference type="SUPFAM" id="SSF46894">
    <property type="entry name" value="C-terminal effector domain of the bipartite response regulators"/>
    <property type="match status" value="1"/>
</dbReference>
<dbReference type="SMART" id="SM01043">
    <property type="entry name" value="BTAD"/>
    <property type="match status" value="1"/>
</dbReference>
<dbReference type="EMBL" id="JANGAC010000013">
    <property type="protein sequence ID" value="MCQ4924474.1"/>
    <property type="molecule type" value="Genomic_DNA"/>
</dbReference>
<keyword evidence="3" id="KW-1185">Reference proteome</keyword>
<name>A0ABT1SDB9_9FIRM</name>
<reference evidence="2 3" key="1">
    <citation type="submission" date="2022-06" db="EMBL/GenBank/DDBJ databases">
        <title>Isolation of gut microbiota from human fecal samples.</title>
        <authorList>
            <person name="Pamer E.G."/>
            <person name="Barat B."/>
            <person name="Waligurski E."/>
            <person name="Medina S."/>
            <person name="Paddock L."/>
            <person name="Mostad J."/>
        </authorList>
    </citation>
    <scope>NUCLEOTIDE SEQUENCE [LARGE SCALE GENOMIC DNA]</scope>
    <source>
        <strain evidence="2 3">DFI.7.95</strain>
    </source>
</reference>
<dbReference type="Proteomes" id="UP001524478">
    <property type="component" value="Unassembled WGS sequence"/>
</dbReference>
<dbReference type="Gene3D" id="1.25.40.10">
    <property type="entry name" value="Tetratricopeptide repeat domain"/>
    <property type="match status" value="1"/>
</dbReference>
<proteinExistence type="predicted"/>
<dbReference type="Pfam" id="PF03704">
    <property type="entry name" value="BTAD"/>
    <property type="match status" value="1"/>
</dbReference>